<dbReference type="InterPro" id="IPR036873">
    <property type="entry name" value="Rhodanese-like_dom_sf"/>
</dbReference>
<dbReference type="NCBIfam" id="NF033788">
    <property type="entry name" value="HTH_metalloreg"/>
    <property type="match status" value="1"/>
</dbReference>
<dbReference type="OrthoDB" id="9800872at2"/>
<dbReference type="PANTHER" id="PTHR43031">
    <property type="entry name" value="FAD-DEPENDENT OXIDOREDUCTASE"/>
    <property type="match status" value="1"/>
</dbReference>
<dbReference type="Pfam" id="PF01022">
    <property type="entry name" value="HTH_5"/>
    <property type="match status" value="1"/>
</dbReference>
<dbReference type="EMBL" id="CP005286">
    <property type="protein sequence ID" value="AJE32815.1"/>
    <property type="molecule type" value="Genomic_DNA"/>
</dbReference>
<dbReference type="InterPro" id="IPR011991">
    <property type="entry name" value="ArsR-like_HTH"/>
</dbReference>
<name>A0A0B5D1S1_9CORY</name>
<dbReference type="SMART" id="SM00450">
    <property type="entry name" value="RHOD"/>
    <property type="match status" value="1"/>
</dbReference>
<dbReference type="AlphaFoldDB" id="A0A0B5D1S1"/>
<evidence type="ECO:0000313" key="3">
    <source>
        <dbReference type="EMBL" id="AJE32815.1"/>
    </source>
</evidence>
<dbReference type="InterPro" id="IPR036388">
    <property type="entry name" value="WH-like_DNA-bd_sf"/>
</dbReference>
<gene>
    <name evidence="3" type="ORF">B842_04820</name>
</gene>
<feature type="domain" description="HTH arsR-type" evidence="2">
    <location>
        <begin position="11"/>
        <end position="105"/>
    </location>
</feature>
<dbReference type="STRING" id="1223515.B842_04820"/>
<dbReference type="PROSITE" id="PS50206">
    <property type="entry name" value="RHODANESE_3"/>
    <property type="match status" value="1"/>
</dbReference>
<dbReference type="InterPro" id="IPR001845">
    <property type="entry name" value="HTH_ArsR_DNA-bd_dom"/>
</dbReference>
<reference evidence="3 4" key="1">
    <citation type="submission" date="2013-04" db="EMBL/GenBank/DDBJ databases">
        <title>Complete genome sequence of Corynebacterium humireducens DSM 45392(T), isolated from a wastewater-fed microbial fuel cell.</title>
        <authorList>
            <person name="Ruckert C."/>
            <person name="Albersmeier A."/>
            <person name="Kalinowski J."/>
        </authorList>
    </citation>
    <scope>NUCLEOTIDE SEQUENCE [LARGE SCALE GENOMIC DNA]</scope>
    <source>
        <strain evidence="4">MFC-5</strain>
    </source>
</reference>
<dbReference type="KEGG" id="chm:B842_04820"/>
<keyword evidence="4" id="KW-1185">Reference proteome</keyword>
<dbReference type="HOGENOM" id="CLU_108527_0_0_11"/>
<dbReference type="SUPFAM" id="SSF52821">
    <property type="entry name" value="Rhodanese/Cell cycle control phosphatase"/>
    <property type="match status" value="1"/>
</dbReference>
<dbReference type="PROSITE" id="PS50987">
    <property type="entry name" value="HTH_ARSR_2"/>
    <property type="match status" value="1"/>
</dbReference>
<feature type="domain" description="Rhodanese" evidence="1">
    <location>
        <begin position="135"/>
        <end position="224"/>
    </location>
</feature>
<dbReference type="Gene3D" id="3.40.250.10">
    <property type="entry name" value="Rhodanese-like domain"/>
    <property type="match status" value="1"/>
</dbReference>
<dbReference type="SMART" id="SM00418">
    <property type="entry name" value="HTH_ARSR"/>
    <property type="match status" value="1"/>
</dbReference>
<dbReference type="Gene3D" id="1.10.10.10">
    <property type="entry name" value="Winged helix-like DNA-binding domain superfamily/Winged helix DNA-binding domain"/>
    <property type="match status" value="1"/>
</dbReference>
<dbReference type="PRINTS" id="PR00778">
    <property type="entry name" value="HTHARSR"/>
</dbReference>
<dbReference type="RefSeq" id="WP_040085489.1">
    <property type="nucleotide sequence ID" value="NZ_BCSU01000007.1"/>
</dbReference>
<dbReference type="GO" id="GO:0003700">
    <property type="term" value="F:DNA-binding transcription factor activity"/>
    <property type="evidence" value="ECO:0007669"/>
    <property type="project" value="InterPro"/>
</dbReference>
<dbReference type="PANTHER" id="PTHR43031:SF1">
    <property type="entry name" value="PYRIDINE NUCLEOTIDE-DISULPHIDE OXIDOREDUCTASE"/>
    <property type="match status" value="1"/>
</dbReference>
<dbReference type="InterPro" id="IPR050229">
    <property type="entry name" value="GlpE_sulfurtransferase"/>
</dbReference>
<protein>
    <submittedName>
        <fullName evidence="3">ArsR family transcriptional regulator</fullName>
    </submittedName>
</protein>
<organism evidence="3 4">
    <name type="scientific">Corynebacterium humireducens NBRC 106098 = DSM 45392</name>
    <dbReference type="NCBI Taxonomy" id="1223515"/>
    <lineage>
        <taxon>Bacteria</taxon>
        <taxon>Bacillati</taxon>
        <taxon>Actinomycetota</taxon>
        <taxon>Actinomycetes</taxon>
        <taxon>Mycobacteriales</taxon>
        <taxon>Corynebacteriaceae</taxon>
        <taxon>Corynebacterium</taxon>
    </lineage>
</organism>
<dbReference type="SUPFAM" id="SSF46785">
    <property type="entry name" value="Winged helix' DNA-binding domain"/>
    <property type="match status" value="1"/>
</dbReference>
<evidence type="ECO:0000259" key="2">
    <source>
        <dbReference type="PROSITE" id="PS50987"/>
    </source>
</evidence>
<dbReference type="CDD" id="cd00090">
    <property type="entry name" value="HTH_ARSR"/>
    <property type="match status" value="1"/>
</dbReference>
<dbReference type="CDD" id="cd00158">
    <property type="entry name" value="RHOD"/>
    <property type="match status" value="1"/>
</dbReference>
<evidence type="ECO:0000259" key="1">
    <source>
        <dbReference type="PROSITE" id="PS50206"/>
    </source>
</evidence>
<dbReference type="Proteomes" id="UP000031524">
    <property type="component" value="Chromosome"/>
</dbReference>
<sequence>MPPQASDPRAFKDEIFGHIARIGAALGHAKRVEILDVLLQGERTVESLSQQVAASVANTSRHLQILAAAGLVTRRAEGTSRVYRVADDEVADLHLAVRGLAQSHIADISTLADAFFAEVDGVRAVSFEEFDDLQRAGDALLVDVRPAPEFAAGHAEGAVNIPLADLDRRLAELPADRTVVAYCRGPYCVFAAHAVTRLREAGLQAVRLAEGYPEWRAAGRPVGRRNSS</sequence>
<proteinExistence type="predicted"/>
<dbReference type="InterPro" id="IPR001763">
    <property type="entry name" value="Rhodanese-like_dom"/>
</dbReference>
<accession>A0A0B5D1S1</accession>
<dbReference type="InterPro" id="IPR036390">
    <property type="entry name" value="WH_DNA-bd_sf"/>
</dbReference>
<evidence type="ECO:0000313" key="4">
    <source>
        <dbReference type="Proteomes" id="UP000031524"/>
    </source>
</evidence>
<dbReference type="Pfam" id="PF00581">
    <property type="entry name" value="Rhodanese"/>
    <property type="match status" value="1"/>
</dbReference>